<name>A0A0D0GLQ8_9SPHI</name>
<dbReference type="PANTHER" id="PTHR33734">
    <property type="entry name" value="LYSM DOMAIN-CONTAINING GPI-ANCHORED PROTEIN 2"/>
    <property type="match status" value="1"/>
</dbReference>
<dbReference type="OrthoDB" id="2149800at2"/>
<dbReference type="RefSeq" id="WP_041879169.1">
    <property type="nucleotide sequence ID" value="NZ_CP157278.1"/>
</dbReference>
<gene>
    <name evidence="2" type="ORF">TH53_05235</name>
</gene>
<dbReference type="EMBL" id="JXRA01000022">
    <property type="protein sequence ID" value="KIO78177.1"/>
    <property type="molecule type" value="Genomic_DNA"/>
</dbReference>
<dbReference type="Gene3D" id="3.10.350.10">
    <property type="entry name" value="LysM domain"/>
    <property type="match status" value="3"/>
</dbReference>
<dbReference type="STRING" id="1503925.TH53_05235"/>
<accession>A0A0D0GLQ8</accession>
<keyword evidence="3" id="KW-1185">Reference proteome</keyword>
<dbReference type="Proteomes" id="UP000032049">
    <property type="component" value="Unassembled WGS sequence"/>
</dbReference>
<comment type="caution">
    <text evidence="2">The sequence shown here is derived from an EMBL/GenBank/DDBJ whole genome shotgun (WGS) entry which is preliminary data.</text>
</comment>
<dbReference type="InterPro" id="IPR036779">
    <property type="entry name" value="LysM_dom_sf"/>
</dbReference>
<dbReference type="SMART" id="SM00257">
    <property type="entry name" value="LysM"/>
    <property type="match status" value="3"/>
</dbReference>
<dbReference type="CDD" id="cd00118">
    <property type="entry name" value="LysM"/>
    <property type="match status" value="3"/>
</dbReference>
<dbReference type="PROSITE" id="PS51782">
    <property type="entry name" value="LYSM"/>
    <property type="match status" value="2"/>
</dbReference>
<reference evidence="2 3" key="1">
    <citation type="submission" date="2015-01" db="EMBL/GenBank/DDBJ databases">
        <title>Draft genome sequence of Pedobacter sp. NL19 isolated from sludge of an effluent treatment pond in an abandoned uranium mine.</title>
        <authorList>
            <person name="Santos T."/>
            <person name="Caetano T."/>
            <person name="Covas C."/>
            <person name="Cruz A."/>
            <person name="Mendo S."/>
        </authorList>
    </citation>
    <scope>NUCLEOTIDE SEQUENCE [LARGE SCALE GENOMIC DNA]</scope>
    <source>
        <strain evidence="2 3">NL19</strain>
    </source>
</reference>
<feature type="domain" description="LysM" evidence="1">
    <location>
        <begin position="255"/>
        <end position="298"/>
    </location>
</feature>
<dbReference type="SUPFAM" id="SSF54106">
    <property type="entry name" value="LysM domain"/>
    <property type="match status" value="3"/>
</dbReference>
<organism evidence="2 3">
    <name type="scientific">Pedobacter lusitanus</name>
    <dbReference type="NCBI Taxonomy" id="1503925"/>
    <lineage>
        <taxon>Bacteria</taxon>
        <taxon>Pseudomonadati</taxon>
        <taxon>Bacteroidota</taxon>
        <taxon>Sphingobacteriia</taxon>
        <taxon>Sphingobacteriales</taxon>
        <taxon>Sphingobacteriaceae</taxon>
        <taxon>Pedobacter</taxon>
    </lineage>
</organism>
<dbReference type="InterPro" id="IPR018392">
    <property type="entry name" value="LysM"/>
</dbReference>
<protein>
    <submittedName>
        <fullName evidence="2">Peptidoglycan-binding protein</fullName>
    </submittedName>
</protein>
<evidence type="ECO:0000259" key="1">
    <source>
        <dbReference type="PROSITE" id="PS51782"/>
    </source>
</evidence>
<dbReference type="Gene3D" id="2.40.40.10">
    <property type="entry name" value="RlpA-like domain"/>
    <property type="match status" value="1"/>
</dbReference>
<dbReference type="Pfam" id="PF01476">
    <property type="entry name" value="LysM"/>
    <property type="match status" value="3"/>
</dbReference>
<evidence type="ECO:0000313" key="3">
    <source>
        <dbReference type="Proteomes" id="UP000032049"/>
    </source>
</evidence>
<feature type="domain" description="LysM" evidence="1">
    <location>
        <begin position="129"/>
        <end position="172"/>
    </location>
</feature>
<dbReference type="AlphaFoldDB" id="A0A0D0GLQ8"/>
<proteinExistence type="predicted"/>
<sequence length="432" mass="47522">MQKYYIPLLFGLFLNLSAVKADNLRDSIGVENLHGKKLILHQVVAKDTYYSLGRRYNVSPKDIIAYNENKFLSIGVLIKVPTNIPFSGPVAATPVKTEVTKHTEPVKQAVVVNKPAENTATDQGNSEFTEHAVQPKENLMMLARQYGTTVADIKRINDLKTINLKIGQILKMPVKAGGETASSTPLQKTPVQTTPVQTAQTNPAVTTPAHPTPPPVQVPVQEKKPEIVKKQETPVVKTEPVVLARQESPDKNQFLEHIVASNETMYSIATKYNLTLDQLKAKNNLTTNSLFVGQKLLINGQYPVKAERNSNEDTKDADTIESVKNPSLRLPASRYGLSQMDEKGAGVWITDKDLDPSKMLVLHRSAPIGTIMKITNPMSNRSTFAKVVGKFTENESTKDVIIVVTKAVADALGALDKRFLCNLTYSGQANEQ</sequence>
<dbReference type="InterPro" id="IPR036908">
    <property type="entry name" value="RlpA-like_sf"/>
</dbReference>
<evidence type="ECO:0000313" key="2">
    <source>
        <dbReference type="EMBL" id="KIO78177.1"/>
    </source>
</evidence>
<dbReference type="PANTHER" id="PTHR33734:SF22">
    <property type="entry name" value="MEMBRANE-BOUND LYTIC MUREIN TRANSGLYCOSYLASE D"/>
    <property type="match status" value="1"/>
</dbReference>